<organism evidence="2 3">
    <name type="scientific">Acrobeloides nanus</name>
    <dbReference type="NCBI Taxonomy" id="290746"/>
    <lineage>
        <taxon>Eukaryota</taxon>
        <taxon>Metazoa</taxon>
        <taxon>Ecdysozoa</taxon>
        <taxon>Nematoda</taxon>
        <taxon>Chromadorea</taxon>
        <taxon>Rhabditida</taxon>
        <taxon>Tylenchina</taxon>
        <taxon>Cephalobomorpha</taxon>
        <taxon>Cephaloboidea</taxon>
        <taxon>Cephalobidae</taxon>
        <taxon>Acrobeloides</taxon>
    </lineage>
</organism>
<dbReference type="AlphaFoldDB" id="A0A914E5U2"/>
<evidence type="ECO:0000259" key="1">
    <source>
        <dbReference type="Pfam" id="PF05699"/>
    </source>
</evidence>
<dbReference type="Proteomes" id="UP000887540">
    <property type="component" value="Unplaced"/>
</dbReference>
<keyword evidence="2" id="KW-1185">Reference proteome</keyword>
<dbReference type="InterPro" id="IPR012337">
    <property type="entry name" value="RNaseH-like_sf"/>
</dbReference>
<dbReference type="SUPFAM" id="SSF53098">
    <property type="entry name" value="Ribonuclease H-like"/>
    <property type="match status" value="1"/>
</dbReference>
<accession>A0A914E5U2</accession>
<dbReference type="PANTHER" id="PTHR37162:SF1">
    <property type="entry name" value="BED-TYPE DOMAIN-CONTAINING PROTEIN"/>
    <property type="match status" value="1"/>
</dbReference>
<dbReference type="GO" id="GO:0046983">
    <property type="term" value="F:protein dimerization activity"/>
    <property type="evidence" value="ECO:0007669"/>
    <property type="project" value="InterPro"/>
</dbReference>
<feature type="domain" description="HAT C-terminal dimerisation" evidence="1">
    <location>
        <begin position="468"/>
        <end position="525"/>
    </location>
</feature>
<name>A0A914E5U2_9BILA</name>
<dbReference type="Pfam" id="PF05699">
    <property type="entry name" value="Dimer_Tnp_hAT"/>
    <property type="match status" value="1"/>
</dbReference>
<evidence type="ECO:0000313" key="2">
    <source>
        <dbReference type="Proteomes" id="UP000887540"/>
    </source>
</evidence>
<protein>
    <submittedName>
        <fullName evidence="3">HAT C-terminal dimerisation domain-containing protein</fullName>
    </submittedName>
</protein>
<reference evidence="3" key="1">
    <citation type="submission" date="2022-11" db="UniProtKB">
        <authorList>
            <consortium name="WormBaseParasite"/>
        </authorList>
    </citation>
    <scope>IDENTIFICATION</scope>
</reference>
<dbReference type="WBParaSite" id="ACRNAN_scaffold5567.g17265.t1">
    <property type="protein sequence ID" value="ACRNAN_scaffold5567.g17265.t1"/>
    <property type="gene ID" value="ACRNAN_scaffold5567.g17265"/>
</dbReference>
<evidence type="ECO:0000313" key="3">
    <source>
        <dbReference type="WBParaSite" id="ACRNAN_scaffold5567.g17265.t1"/>
    </source>
</evidence>
<dbReference type="PANTHER" id="PTHR37162">
    <property type="entry name" value="HAT FAMILY DIMERISATION DOMAINCONTAINING PROTEIN-RELATED"/>
    <property type="match status" value="1"/>
</dbReference>
<sequence length="562" mass="64038">MGKTAISIHQKKPKHRDAVKASASTKALFNFLPNLSKPSPIDEKVIAAEGAWAFHVAIHHHSFKSTNCVSMEGFFKTIFPDSQIAKKFSSARSKTAAIITGALAPYSVKKLLEELGSQPYSVSIDASNHNELKLFPLIIRSLPGEDSQLVYEFIVSVLEEYHLDFALLIAFCADNAPVNFGGAMKTGQNNIFKFLKKISKSLIPIGCPAHILHNSAQKGADRLLIDVEAIVFKLTSFFKGSTLRHEKLKEFCEFVEIEYATIPTHGTTRWTTLLKVIDRILELWDALSSLFGSIDKPPKLLEDFFQSDEAKVVCYFLQSVLKVFQKSINALQKVTLLLPELVDIMTKFRFQMTDRKKREFYGAATTTAMNRMDDPRKMDLLKTNFQEFYDTIIAYVDQWFRLEKLPTHITWIMLSNSNVDYEEVKLLAEQIAPEIAAEDELFDEVSQFNQILEQIPSKIFDNETSEKKWMKIFKENESLPRLYKLVSSILSIPVSNSFVESVFSMIGAQWTKERNSLTVNTIKSLAQVLVNFDVDCSEMYQLILKDHELLKKVSSWEKYQSD</sequence>
<dbReference type="InterPro" id="IPR008906">
    <property type="entry name" value="HATC_C_dom"/>
</dbReference>
<proteinExistence type="predicted"/>